<keyword evidence="4 6" id="KW-1133">Transmembrane helix</keyword>
<dbReference type="KEGG" id="lgn:ABM34_11655"/>
<evidence type="ECO:0000256" key="4">
    <source>
        <dbReference type="ARBA" id="ARBA00022989"/>
    </source>
</evidence>
<evidence type="ECO:0000256" key="2">
    <source>
        <dbReference type="ARBA" id="ARBA00022475"/>
    </source>
</evidence>
<keyword evidence="5 6" id="KW-0472">Membrane</keyword>
<feature type="transmembrane region" description="Helical" evidence="6">
    <location>
        <begin position="200"/>
        <end position="220"/>
    </location>
</feature>
<evidence type="ECO:0000313" key="8">
    <source>
        <dbReference type="Proteomes" id="UP000036106"/>
    </source>
</evidence>
<feature type="transmembrane region" description="Helical" evidence="6">
    <location>
        <begin position="45"/>
        <end position="67"/>
    </location>
</feature>
<dbReference type="RefSeq" id="WP_048705924.1">
    <property type="nucleotide sequence ID" value="NZ_CP012034.1"/>
</dbReference>
<sequence>MKEQTHKETPLFKQDISKWQKFMGLVKNIGSALGDSNVSLASKAITYYILLALFPTVIIIGNLIPLLHLNKPTVVEYIEFILPKDLHNYMMPTIVKVLSDSNKGVLSIGIILAVWAISRGINITQMTMNQAYGFDVDSLYANTTFFNFIIRRSLAFVITFVMLVAGVAVVGIFTFGQAIMRWLLPTIGLDPGFLNEFSRWKWPIAIAIMMLVVFTLFYFLPNVRLKIHYVLLGTVISSIGILLLSQLFTYYLDYFGTAWNNYGTIGAIIIFLLWMNMTVTIFIFGNAVNVGFAESSKGPFLHKKTSKLTNYLKSREKEEE</sequence>
<dbReference type="AlphaFoldDB" id="A0A0H4QI67"/>
<dbReference type="PANTHER" id="PTHR30213">
    <property type="entry name" value="INNER MEMBRANE PROTEIN YHJD"/>
    <property type="match status" value="1"/>
</dbReference>
<evidence type="ECO:0000256" key="5">
    <source>
        <dbReference type="ARBA" id="ARBA00023136"/>
    </source>
</evidence>
<accession>A0A0H4QI67</accession>
<proteinExistence type="predicted"/>
<dbReference type="PANTHER" id="PTHR30213:SF0">
    <property type="entry name" value="UPF0761 MEMBRANE PROTEIN YIHY"/>
    <property type="match status" value="1"/>
</dbReference>
<dbReference type="InterPro" id="IPR017039">
    <property type="entry name" value="Virul_fac_BrkB"/>
</dbReference>
<feature type="transmembrane region" description="Helical" evidence="6">
    <location>
        <begin position="264"/>
        <end position="288"/>
    </location>
</feature>
<evidence type="ECO:0000313" key="7">
    <source>
        <dbReference type="EMBL" id="AKP68124.1"/>
    </source>
</evidence>
<dbReference type="OrthoDB" id="9775903at2"/>
<keyword evidence="8" id="KW-1185">Reference proteome</keyword>
<feature type="transmembrane region" description="Helical" evidence="6">
    <location>
        <begin position="104"/>
        <end position="121"/>
    </location>
</feature>
<feature type="transmembrane region" description="Helical" evidence="6">
    <location>
        <begin position="227"/>
        <end position="252"/>
    </location>
</feature>
<evidence type="ECO:0000256" key="1">
    <source>
        <dbReference type="ARBA" id="ARBA00004651"/>
    </source>
</evidence>
<dbReference type="Proteomes" id="UP000036106">
    <property type="component" value="Chromosome"/>
</dbReference>
<comment type="subcellular location">
    <subcellularLocation>
        <location evidence="1">Cell membrane</location>
        <topology evidence="1">Multi-pass membrane protein</topology>
    </subcellularLocation>
</comment>
<organism evidence="7 8">
    <name type="scientific">Companilactobacillus ginsenosidimutans</name>
    <dbReference type="NCBI Taxonomy" id="1007676"/>
    <lineage>
        <taxon>Bacteria</taxon>
        <taxon>Bacillati</taxon>
        <taxon>Bacillota</taxon>
        <taxon>Bacilli</taxon>
        <taxon>Lactobacillales</taxon>
        <taxon>Lactobacillaceae</taxon>
        <taxon>Companilactobacillus</taxon>
    </lineage>
</organism>
<dbReference type="PIRSF" id="PIRSF035875">
    <property type="entry name" value="RNase_BN"/>
    <property type="match status" value="1"/>
</dbReference>
<evidence type="ECO:0000256" key="3">
    <source>
        <dbReference type="ARBA" id="ARBA00022692"/>
    </source>
</evidence>
<dbReference type="NCBIfam" id="TIGR00765">
    <property type="entry name" value="yihY_not_rbn"/>
    <property type="match status" value="1"/>
</dbReference>
<gene>
    <name evidence="7" type="ORF">ABM34_11655</name>
</gene>
<protein>
    <submittedName>
        <fullName evidence="7">Ribonuclease</fullName>
    </submittedName>
</protein>
<feature type="transmembrane region" description="Helical" evidence="6">
    <location>
        <begin position="154"/>
        <end position="180"/>
    </location>
</feature>
<dbReference type="STRING" id="1007676.ABM34_11655"/>
<dbReference type="EMBL" id="CP012034">
    <property type="protein sequence ID" value="AKP68124.1"/>
    <property type="molecule type" value="Genomic_DNA"/>
</dbReference>
<dbReference type="GO" id="GO:0005886">
    <property type="term" value="C:plasma membrane"/>
    <property type="evidence" value="ECO:0007669"/>
    <property type="project" value="UniProtKB-SubCell"/>
</dbReference>
<keyword evidence="2" id="KW-1003">Cell membrane</keyword>
<reference evidence="8" key="1">
    <citation type="submission" date="2015-07" db="EMBL/GenBank/DDBJ databases">
        <title>Lactobacillus ginsenosidimutans/EMML 3141/ whole genome sequencing.</title>
        <authorList>
            <person name="Kim M.K."/>
            <person name="Im W.-T."/>
            <person name="Srinivasan S."/>
            <person name="Lee J.-J."/>
        </authorList>
    </citation>
    <scope>NUCLEOTIDE SEQUENCE [LARGE SCALE GENOMIC DNA]</scope>
    <source>
        <strain evidence="8">EMML 3041</strain>
    </source>
</reference>
<dbReference type="Pfam" id="PF03631">
    <property type="entry name" value="Virul_fac_BrkB"/>
    <property type="match status" value="1"/>
</dbReference>
<evidence type="ECO:0000256" key="6">
    <source>
        <dbReference type="SAM" id="Phobius"/>
    </source>
</evidence>
<dbReference type="PATRIC" id="fig|1007676.4.peg.2356"/>
<keyword evidence="3 6" id="KW-0812">Transmembrane</keyword>
<name>A0A0H4QI67_9LACO</name>